<organism evidence="2 3">
    <name type="scientific">Splendidivirga corallicola</name>
    <dbReference type="NCBI Taxonomy" id="3051826"/>
    <lineage>
        <taxon>Bacteria</taxon>
        <taxon>Pseudomonadati</taxon>
        <taxon>Bacteroidota</taxon>
        <taxon>Cytophagia</taxon>
        <taxon>Cytophagales</taxon>
        <taxon>Splendidivirgaceae</taxon>
        <taxon>Splendidivirga</taxon>
    </lineage>
</organism>
<feature type="chain" id="PRO_5046548958" evidence="1">
    <location>
        <begin position="21"/>
        <end position="4868"/>
    </location>
</feature>
<evidence type="ECO:0000313" key="3">
    <source>
        <dbReference type="Proteomes" id="UP001172082"/>
    </source>
</evidence>
<keyword evidence="3" id="KW-1185">Reference proteome</keyword>
<dbReference type="EMBL" id="JAUJEA010000004">
    <property type="protein sequence ID" value="MDN5202484.1"/>
    <property type="molecule type" value="Genomic_DNA"/>
</dbReference>
<dbReference type="RefSeq" id="WP_346752508.1">
    <property type="nucleotide sequence ID" value="NZ_JAUJEA010000004.1"/>
</dbReference>
<evidence type="ECO:0000313" key="2">
    <source>
        <dbReference type="EMBL" id="MDN5202484.1"/>
    </source>
</evidence>
<comment type="caution">
    <text evidence="2">The sequence shown here is derived from an EMBL/GenBank/DDBJ whole genome shotgun (WGS) entry which is preliminary data.</text>
</comment>
<dbReference type="InterPro" id="IPR028994">
    <property type="entry name" value="Integrin_alpha_N"/>
</dbReference>
<accession>A0ABT8KQJ9</accession>
<feature type="signal peptide" evidence="1">
    <location>
        <begin position="1"/>
        <end position="20"/>
    </location>
</feature>
<evidence type="ECO:0000256" key="1">
    <source>
        <dbReference type="SAM" id="SignalP"/>
    </source>
</evidence>
<dbReference type="SUPFAM" id="SSF69318">
    <property type="entry name" value="Integrin alpha N-terminal domain"/>
    <property type="match status" value="2"/>
</dbReference>
<gene>
    <name evidence="2" type="ORF">QQ008_13945</name>
</gene>
<dbReference type="Proteomes" id="UP001172082">
    <property type="component" value="Unassembled WGS sequence"/>
</dbReference>
<proteinExistence type="predicted"/>
<keyword evidence="1" id="KW-0732">Signal</keyword>
<name>A0ABT8KQJ9_9BACT</name>
<dbReference type="Pfam" id="PF13585">
    <property type="entry name" value="CHU_C"/>
    <property type="match status" value="1"/>
</dbReference>
<protein>
    <submittedName>
        <fullName evidence="2">Gliding motility-associated C-terminal domain-containing protein</fullName>
    </submittedName>
</protein>
<reference evidence="2" key="1">
    <citation type="submission" date="2023-06" db="EMBL/GenBank/DDBJ databases">
        <title>Genomic of Parafulvivirga corallium.</title>
        <authorList>
            <person name="Wang G."/>
        </authorList>
    </citation>
    <scope>NUCLEOTIDE SEQUENCE</scope>
    <source>
        <strain evidence="2">BMA10</strain>
    </source>
</reference>
<sequence length="4868" mass="507560">MRKTKLILIFLLLISAKGFTQEICDDGIDNDGDGFIDCFDADCASVSPCDETYTGNDVFCQAAPVLFPTFSMSQDWVSPNLTTTHFGRIAVGDLEDDGIPEVVTYNTYDPNIYVLNGDDGTIKYQRDVSGTFTSYWKSDVAIANIDGDNCAEIFAFNINSSWSAYRLVAYDCQLNELWSVDVGSRSLGTLSLVDFDGDGLVELYYKNEIRDAHTGTRLVQGTGNWNNINGGPVAVDMDGDGDLEIVSGGTIYEVNLGARTADGGSLTVSSTMPGYFVKNDLSTTSVADYNKDGNLDVIATGSAGSIGGTTTVFYWDVTNNQVRTYTDPLNNWWRGTGRLNIADLDGDGNMDVSYVSGEYLYALDENFNLLWRVVINEQSSGYTGCTLFDFNGDGTSEVVYRDERWLYIINGADGSIYPGGTVPCISRTAIEYPIVADVDGDGATELCVPCGTDDALAWANFNDLNYSINSQVRVFRSTNEPWVPARRVWNQHAYFNVNINDDLSVPVQQQQHHLVFSTGSCTSGPNTPLNGFLNQSPFLDSNGCPTYASPDLSFVGNSLSVNTPTCPDTDFTISFQVQNLGDMSLSGDLPITFYEGDPTTPTALKLNTEIITISNLPINGVLNVNNLTVNGNGSNFVLYIALNDAGTSVPISLPNTNFVECDYDNNLLSAQVDPLPFNLSAELVADNAICNVTSQSSGAVRAFVLVGGSEETADYTFNWFNGTTVTATPDFVGPIYANIPGGTYTVYATHNTASCNSDTVQITVADVVRTLSAQVILQTSFSNCKNPNGHLKSEVNGGDPIGWFEYEWYQGNDILTSPLIGVSHEITGLSPGEYTLLVREKSSGCETTASYTILDESTSPAVTASATNVDCLDPNSGTVSANVGGSTGGFTFEWYIGNSVKPTADYTGADQTGLPVGDYTVVATRNSSGCSSTPVIVTISQIPDPVVNASILADQTSCDPASPNGQLSADVGGATAGFTFTWYQGQGTGGAVVGNAATATGLSAGTYTVEAVDNVTGCSDTEEITLNDNFTYPTVTANVDIHLSICSPGSSNGQVSANVGGTTAGYSFLWFDGNVGTPDLNNPDFTGAVYTGLTAGEYTVVAVTSSTSCPSTPAVVEVLNNTVAPTINVANTDQTSCDPLNPNGQLSADVGGGTAGFTFTWFQGQGTGGAVISNTATASNLAAGIYTVRAVNDATGCENTSEITLNNNFTYPTVSTSIDNHLTICNPAGFNGQVSANVGGTTAGYTFLWFDGNIGTPDLNNPDFTGVTYTGLGDGFYTVVAVDNTTACPSTPVSIEVLDNTVTPTISVVNTSQTSCDPLNPNGELSANIGGTTVGYTFTWFQGQGTGGAVISNTASASNLAAGVYTVRAVNDATGCENTLEATVVNNFTYPVAAPVVDNHLTICDPANYDGQVSAAVGGVTAGYTFLWFDGNIGTPDLNNPDFTGATYTGLGDGFYTVVAVDNNTSCPSNPAAIEILDNTVNPAITTVTDNDQTSCDPLAPNGQLSANVGGTTIGYTFTWFQGQGTGGAVVSNTATANNLAAGVYTVRAVNDLTACESTAEVTLNNNFTYPVATPAVDNHLTICDPANYNGQVSAAVGGVTAGYTFLWFDGNVGTPDLNNPDFTGVTYTGLGDGFYTVVAVDNNTSCPSNPAAIEILDNTVNPVITTVTDNDQTSCDPLAPNGQLSANVGGVTAGYTFTWFQGQGTGGAVVSNTPTANNLAAGVYTVRAVDDLTACENTAEVTLNNNFTYPVATPAVDNHLTICDPANYNGQVSAAVGGVTAGYTFLWFDGNVGTPDLNNPDFTGITYSGLGDGFYTVVAVDNNTSCPSNPAAIEILDNTVNPVITTVVDSDQTSCDPLTPNGQLSANVGGVTAGYTFTWFQGQGTGGAVVSNTPTANNLAAGVYTVRAVDDLTACENTAEVTLNNNFTYPVATPAVDNHLTICDPANYNGQVSAAVGGVTAGYTFLWFDGNVGTPDLNNPDFTGITYSGLGDGFYTVVAVDNNTSCPSNPAAIEILDNTVNPVITTVVDNDQTSCDPLTPNGQLSANVGGVTAGYTFTWFQGQGTGGAVVSNTPIANGLAAGVYTVRAVDDVTACESTAEVTLNNNFTYPVATPAVDNHSTICDPANYNGQVSAAVGGVTAGYTFLWFDGNVGTPDLNNPDFTGITYSGLGDGFYTVVAVDNNTSCPSNPAVIEILDNTINPTITTVTLNDQTSCDPLNPNGQLSANVGGTTVGYTFTWFQGQGTSGAVVSNTATANNLAAGVYTVRAVNDLTACESTAEVTLNNNFTYPVATPAVDNHLTICDPANYNGQVSAAVGGVTAGYTFLWFDGNIGTPDLNNPDFTGVTYTGLGDGFYTVVAVDNNTSCPSNPAVIEILDNTVNPTITTVTLNDQTSCDPLNPNGQLTANVGGTTVGYTFTWFQGQGTGGAVVSNTATANNLAAGTYTVRAVNDATACENTAEVTLNNNFTYPVAVPTMLQPQSFCVNPNGQVNATVGGTTTGYTFYWFDGNIGTPDINNPDFTGPTYINLAAGDYTVVAVDNSTSCASNPAVVTVNDITVNPVLTTGKTDNTACDPLLSNGTISANVGGATAGYTFHVYAGQNTIPANEVAGSPSPNVGNLAIGIYTVEVIDNTTGCSSTGEVTIDNNIVLPTITATPNNIMNCSPDDGSVSVSVSIGAATDYTFSWYDGSSIKPIPDYAETSNVLSNLTPGTYTVTAFNNVLGCGITAPQTVTVIKDPSTVVTVAEDITSRVTPADCNAGTGELYVNASSPGNVGGFSYVWYSGDKNMGMSPLVPAVATSNATGLLSGRYTVIVSDNDTGCQDSLSISLPFLDEHTFLNITATDVDHCTVPNGEMDITIQPSPGALGLGADQTWYRLDIYLQGAATSPLISVPGTNPSTVITGLEPGEYTVQAVETNVLLNNCGASPTFVTINDISTPPVVIDHSLSDNKHCAGAANGNGSIELNIDGVPTPGAGYSYVWHQGQLTTDPVLPAAQTVAGHTATDLVGGFYTVEVTNTTSTCSTVATFYINDDPYIINIIPPDISITNQDDCSPVNGDAIVTDIYVDGAAIGGTAGYTFDWYESDGVTLIVGAGNTASPAVALASGTYFVQATNTTANCQTSLVSFEVQNTSAPPLVVMVEDAPNTVCDIVTYTPNGQLSASVTEGGVPGFTAGYTFEWFIGQNSTTVPLPVGQVAGADGQIAQDLAPGYYTVRVTDNTTPNLGCITISTFEVRDIPDVISIANADITITNQNDCSPANGDALVTDVIVNSVATGGTAGFSFEWFQSDAVTLVAGAGAGDSPAVALAAGNYFVRATSTTSGCQTSLVPFEVLDVSEPPLVVMVEDAPNTVCDIVTYTPNGQLSASVTEGGVPGITAGYTFEWFIGQNSTTVPLPVGQVAGADGQIAQDLAPGYYTVRVTDNTNPNNNCVTISTFEVRDIPDVISIASADITITNQNDCSPANGDALVTDVIVNSVATGGTAGFSFEWFQSDAVTLVAGAGAGDSPAVALAAGNYFVRATSTTSGCQTSLVPFEVLDVSEPPLVVMVEDAPNTICDIVTYTPNGQLSASVTEGGVPGFTAGYTFEWFIGQNSTTVPLPVGQVAGADGQIAQDLAPGYYTVRVTDNTNPNNNCVTISTFEVRDIPDVISIANADITITNQNDCSPANGDALVTDVIVNSVATGGTAGFSFEWFQSDAVTLVAGAGAGDSPAVALAAGNYFVRATSTTSGCQTSLVPFEVLDVSEPPLVVMVEDAPNTICDIVTYTPNGQLSASVTEGGVPGFTAGYTFEWFIGQNSTTVPLPVGQVAGADGQIAQDLAPGYYTVRVTDNTNPNNNCVTISTFEVRDIDVISIASADITLTDKNDCSPDNGSAIVNFVTVNGIQRAPAGFSFQWFDATFAALPAPPVANIYNGLADGTYYVQATDNVSGCISPQVQFEIMDVSEPPVVVMVEDAPNTICDIVTYTPNGQLSASVTEGAVPGITAGYTFEWFIGQNSTTVPLPVGQVAGADGQIAQDLAPGYYTVRVTDNTNPNNNCVTISTFEVRDIPDIVIIASADITLTDKNDCSPDNGSAIVNFVTVNGIQRAPAGFSFQWFDATFAALPAPPVANIYNGLADGIYYVQATDNASGCMTPQVQFEIMDVSEPPVVVMVENASNTVCDIVSFTPDGQLSASVTEGGVPGVTAGYTFEWFIGQNSTTVPLPLGQVAGADGQIAQDLEPGYYTVRVTDNTNPNNNCFSIATMEVQDTPDMVNLNRADISVTDQSDCAPFNGSIAVNFVEVNGAQQAVGGFTFLWFDASLAALPAPPVPNMYTGLAAGTYYVQVTDNTTGCMSSQVEIEILDVTNLPVITLTSFTNPTQCGQPNISGELSVTADGSVNTTDYTFNWYQGNSVVTGTPIPGNNPTISGLTAGDYTVEVINNATGCISIDTYTLQTEVLPVVLSASASARTSCIAPDGSLFATVISGTSSRYTYNWYIGNQVKPAPDFVGSSVNGLDIGEYTVVAVDIDDPSCSSAPMTVTLIDARIFPNVQVVEEAPLTNCDPNRPNGVASATVNGSVIGYTFEWYLGSTVSGTPFFTGNQTGNLQATTYTVLVTDIVSGCSTTENITITEDLPVVDSPEIEILSHMTSCEAPNGSLSVSVNGNTQDYIFDWYTGQSVSGAPVYTGEIYSGLDVGFYTVTATSRQTGCVSAGTTAEIIEDLQYPDFYFEIGPSNCDEDNGFAKIFLNEEIDIEGIAWQTPNGIVYGPNLIDYPAGDYEVTITSVLGCTTTKTATIPPEIKVFNGISRNGDNLNDFFEVSCIESFPNNSVKIFNRAGTLVYEADGYNNNDILFDGYANRGVNLIGTNLPSGTYFYVIDKKDGSKPTSGYLELVND</sequence>